<dbReference type="RefSeq" id="WP_017015015.1">
    <property type="nucleotide sequence ID" value="NZ_FOWR01000022.1"/>
</dbReference>
<evidence type="ECO:0008006" key="4">
    <source>
        <dbReference type="Google" id="ProtNLM"/>
    </source>
</evidence>
<feature type="chain" id="PRO_5010357887" description="Sel1 repeat-containing protein" evidence="1">
    <location>
        <begin position="23"/>
        <end position="333"/>
    </location>
</feature>
<dbReference type="EMBL" id="FOWR01000022">
    <property type="protein sequence ID" value="SFP71639.1"/>
    <property type="molecule type" value="Genomic_DNA"/>
</dbReference>
<evidence type="ECO:0000313" key="3">
    <source>
        <dbReference type="Proteomes" id="UP000182692"/>
    </source>
</evidence>
<dbReference type="Gene3D" id="1.25.40.10">
    <property type="entry name" value="Tetratricopeptide repeat domain"/>
    <property type="match status" value="2"/>
</dbReference>
<dbReference type="InterPro" id="IPR011990">
    <property type="entry name" value="TPR-like_helical_dom_sf"/>
</dbReference>
<protein>
    <recommendedName>
        <fullName evidence="4">Sel1 repeat-containing protein</fullName>
    </recommendedName>
</protein>
<evidence type="ECO:0000313" key="2">
    <source>
        <dbReference type="EMBL" id="SFP71639.1"/>
    </source>
</evidence>
<dbReference type="OrthoDB" id="5899447at2"/>
<organism evidence="2 3">
    <name type="scientific">Enterovibrio norvegicus DSM 15893</name>
    <dbReference type="NCBI Taxonomy" id="1121869"/>
    <lineage>
        <taxon>Bacteria</taxon>
        <taxon>Pseudomonadati</taxon>
        <taxon>Pseudomonadota</taxon>
        <taxon>Gammaproteobacteria</taxon>
        <taxon>Vibrionales</taxon>
        <taxon>Vibrionaceae</taxon>
        <taxon>Enterovibrio</taxon>
    </lineage>
</organism>
<name>A0A1I5SLP9_9GAMM</name>
<keyword evidence="1" id="KW-0732">Signal</keyword>
<sequence>MCNTLKSLFFTTLLAVTTLASANDDTAHGIAKYNEGAFHEARSLFLAQSENGDAYATFWLGVTQWETGERFEAGDTFLRAAEMGDPWAMYMLVPRDGNPCRYLGWPCDEAWKTKALAGWEALAEQGNAKAQFAITKVSQPWWEYIPFYRLFRYQELLEAGMEQNTYGAYYRYMRKFGGRHNEYKLNYMHRAAKKGYAPMISGIGYSEDSSVKGQEFAWLQKSLDTGFPTAAKSLCSAYQWGGEGFPIDIEKAFYYSVVNEVLNKGRDECKVFTQESVTDEYGLIVSDSEGRSIKRDLISKERQQELRKEAEAYAKTLTPNLFLDETTIELFVY</sequence>
<accession>A0A1I5SLP9</accession>
<dbReference type="STRING" id="1121869.SAMN03084138_02914"/>
<proteinExistence type="predicted"/>
<evidence type="ECO:0000256" key="1">
    <source>
        <dbReference type="SAM" id="SignalP"/>
    </source>
</evidence>
<dbReference type="GeneID" id="35870477"/>
<dbReference type="SUPFAM" id="SSF81901">
    <property type="entry name" value="HCP-like"/>
    <property type="match status" value="1"/>
</dbReference>
<dbReference type="Proteomes" id="UP000182692">
    <property type="component" value="Unassembled WGS sequence"/>
</dbReference>
<dbReference type="AlphaFoldDB" id="A0A1I5SLP9"/>
<gene>
    <name evidence="2" type="ORF">SAMN03084138_02914</name>
</gene>
<feature type="signal peptide" evidence="1">
    <location>
        <begin position="1"/>
        <end position="22"/>
    </location>
</feature>
<reference evidence="2 3" key="1">
    <citation type="submission" date="2016-10" db="EMBL/GenBank/DDBJ databases">
        <authorList>
            <person name="de Groot N.N."/>
        </authorList>
    </citation>
    <scope>NUCLEOTIDE SEQUENCE [LARGE SCALE GENOMIC DNA]</scope>
    <source>
        <strain evidence="2 3">DSM 15893</strain>
    </source>
</reference>